<name>A0A425XZZ5_9BACT</name>
<dbReference type="InterPro" id="IPR046125">
    <property type="entry name" value="DUF6122"/>
</dbReference>
<evidence type="ECO:0000313" key="3">
    <source>
        <dbReference type="Proteomes" id="UP000285794"/>
    </source>
</evidence>
<proteinExistence type="predicted"/>
<dbReference type="Proteomes" id="UP000285794">
    <property type="component" value="Unassembled WGS sequence"/>
</dbReference>
<accession>A0A425XZZ5</accession>
<evidence type="ECO:0000256" key="1">
    <source>
        <dbReference type="SAM" id="Phobius"/>
    </source>
</evidence>
<feature type="transmembrane region" description="Helical" evidence="1">
    <location>
        <begin position="69"/>
        <end position="93"/>
    </location>
</feature>
<keyword evidence="1" id="KW-0812">Transmembrane</keyword>
<evidence type="ECO:0000313" key="2">
    <source>
        <dbReference type="EMBL" id="RRG21036.1"/>
    </source>
</evidence>
<keyword evidence="1" id="KW-0472">Membrane</keyword>
<keyword evidence="1" id="KW-1133">Transmembrane helix</keyword>
<dbReference type="OrthoDB" id="289051at2"/>
<reference evidence="2 3" key="1">
    <citation type="submission" date="2018-07" db="EMBL/GenBank/DDBJ databases">
        <title>Draft genome sequence of Ancylomarina sp. M1P.</title>
        <authorList>
            <person name="Yadav S."/>
            <person name="Villanueva L."/>
            <person name="Damste J.S.S."/>
        </authorList>
    </citation>
    <scope>NUCLEOTIDE SEQUENCE [LARGE SCALE GENOMIC DNA]</scope>
    <source>
        <strain evidence="2 3">M1P</strain>
    </source>
</reference>
<organism evidence="2 3">
    <name type="scientific">Ancylomarina euxinus</name>
    <dbReference type="NCBI Taxonomy" id="2283627"/>
    <lineage>
        <taxon>Bacteria</taxon>
        <taxon>Pseudomonadati</taxon>
        <taxon>Bacteroidota</taxon>
        <taxon>Bacteroidia</taxon>
        <taxon>Marinilabiliales</taxon>
        <taxon>Marinifilaceae</taxon>
        <taxon>Ancylomarina</taxon>
    </lineage>
</organism>
<feature type="transmembrane region" description="Helical" evidence="1">
    <location>
        <begin position="6"/>
        <end position="26"/>
    </location>
</feature>
<gene>
    <name evidence="2" type="ORF">DWB61_11125</name>
</gene>
<dbReference type="AlphaFoldDB" id="A0A425XZZ5"/>
<sequence>MLQILQTITHYSLHLLFPGAIAWSFFRESWKKAWLIMLATMLVDLDHLLATPIFEAGRCSIGFHPLHSYYAIAIYFIMVFFPKVRIVAIGLLLHMLTDFQDCLWTSFLGQ</sequence>
<dbReference type="Pfam" id="PF19617">
    <property type="entry name" value="DUF6122"/>
    <property type="match status" value="1"/>
</dbReference>
<protein>
    <recommendedName>
        <fullName evidence="4">Metal-dependent hydrolase</fullName>
    </recommendedName>
</protein>
<feature type="transmembrane region" description="Helical" evidence="1">
    <location>
        <begin position="33"/>
        <end position="54"/>
    </location>
</feature>
<evidence type="ECO:0008006" key="4">
    <source>
        <dbReference type="Google" id="ProtNLM"/>
    </source>
</evidence>
<keyword evidence="3" id="KW-1185">Reference proteome</keyword>
<comment type="caution">
    <text evidence="2">The sequence shown here is derived from an EMBL/GenBank/DDBJ whole genome shotgun (WGS) entry which is preliminary data.</text>
</comment>
<dbReference type="EMBL" id="QQWG01000010">
    <property type="protein sequence ID" value="RRG21036.1"/>
    <property type="molecule type" value="Genomic_DNA"/>
</dbReference>